<keyword evidence="2" id="KW-0479">Metal-binding</keyword>
<dbReference type="SMART" id="SM00355">
    <property type="entry name" value="ZnF_C2H2"/>
    <property type="match status" value="2"/>
</dbReference>
<evidence type="ECO:0000313" key="10">
    <source>
        <dbReference type="Proteomes" id="UP001189429"/>
    </source>
</evidence>
<proteinExistence type="predicted"/>
<evidence type="ECO:0000256" key="7">
    <source>
        <dbReference type="SAM" id="MobiDB-lite"/>
    </source>
</evidence>
<organism evidence="9 10">
    <name type="scientific">Prorocentrum cordatum</name>
    <dbReference type="NCBI Taxonomy" id="2364126"/>
    <lineage>
        <taxon>Eukaryota</taxon>
        <taxon>Sar</taxon>
        <taxon>Alveolata</taxon>
        <taxon>Dinophyceae</taxon>
        <taxon>Prorocentrales</taxon>
        <taxon>Prorocentraceae</taxon>
        <taxon>Prorocentrum</taxon>
    </lineage>
</organism>
<gene>
    <name evidence="9" type="ORF">PCOR1329_LOCUS48869</name>
</gene>
<dbReference type="InterPro" id="IPR036236">
    <property type="entry name" value="Znf_C2H2_sf"/>
</dbReference>
<evidence type="ECO:0000256" key="4">
    <source>
        <dbReference type="ARBA" id="ARBA00022833"/>
    </source>
</evidence>
<accession>A0ABN9UIN8</accession>
<comment type="caution">
    <text evidence="9">The sequence shown here is derived from an EMBL/GenBank/DDBJ whole genome shotgun (WGS) entry which is preliminary data.</text>
</comment>
<dbReference type="EMBL" id="CAUYUJ010015911">
    <property type="protein sequence ID" value="CAK0859533.1"/>
    <property type="molecule type" value="Genomic_DNA"/>
</dbReference>
<keyword evidence="4" id="KW-0862">Zinc</keyword>
<dbReference type="PANTHER" id="PTHR23215">
    <property type="entry name" value="ZINC FINGER PROTEIN 207"/>
    <property type="match status" value="1"/>
</dbReference>
<keyword evidence="10" id="KW-1185">Reference proteome</keyword>
<feature type="compositionally biased region" description="Basic and acidic residues" evidence="7">
    <location>
        <begin position="250"/>
        <end position="261"/>
    </location>
</feature>
<dbReference type="Gene3D" id="3.30.160.60">
    <property type="entry name" value="Classic Zinc Finger"/>
    <property type="match status" value="1"/>
</dbReference>
<name>A0ABN9UIN8_9DINO</name>
<dbReference type="PANTHER" id="PTHR23215:SF0">
    <property type="entry name" value="BUB3-INTERACTING AND GLEBS MOTIF-CONTAINING PROTEIN ZNF207"/>
    <property type="match status" value="1"/>
</dbReference>
<evidence type="ECO:0000256" key="2">
    <source>
        <dbReference type="ARBA" id="ARBA00022723"/>
    </source>
</evidence>
<evidence type="ECO:0000313" key="9">
    <source>
        <dbReference type="EMBL" id="CAK0859533.1"/>
    </source>
</evidence>
<feature type="region of interest" description="Disordered" evidence="7">
    <location>
        <begin position="98"/>
        <end position="261"/>
    </location>
</feature>
<feature type="compositionally biased region" description="Low complexity" evidence="7">
    <location>
        <begin position="180"/>
        <end position="236"/>
    </location>
</feature>
<dbReference type="SUPFAM" id="SSF57667">
    <property type="entry name" value="beta-beta-alpha zinc fingers"/>
    <property type="match status" value="1"/>
</dbReference>
<feature type="compositionally biased region" description="Basic and acidic residues" evidence="7">
    <location>
        <begin position="98"/>
        <end position="134"/>
    </location>
</feature>
<dbReference type="Proteomes" id="UP001189429">
    <property type="component" value="Unassembled WGS sequence"/>
</dbReference>
<evidence type="ECO:0000256" key="1">
    <source>
        <dbReference type="ARBA" id="ARBA00004123"/>
    </source>
</evidence>
<dbReference type="CDD" id="cd20908">
    <property type="entry name" value="SUF4-like"/>
    <property type="match status" value="1"/>
</dbReference>
<keyword evidence="3 6" id="KW-0863">Zinc-finger</keyword>
<dbReference type="InterPro" id="IPR013087">
    <property type="entry name" value="Znf_C2H2_type"/>
</dbReference>
<sequence>MGRKKILAGSQAQEAFELKPFCYYCDRDFDSVKTLVQHQRTKHFKCAECGLSFDTVTGLRVHMLNAYKRTMKEVPNATTGRENPDIVVHGMEGIPKRVLEERTRGAMAERAEKDKIREEETKERNKSRAAEEASSKPAAQRKPPAPEAPEPPAQGSAPPLPPPDPPAPRPRRRAGRRRASAPGWRRAAGAEAAPAGGRAAGQRAGPAGAGGAPRARGPAPRGAAGAGQRRGAAAAEARGRPRPGPGGLCRRPERRSQEGGG</sequence>
<feature type="non-terminal residue" evidence="9">
    <location>
        <position position="261"/>
    </location>
</feature>
<comment type="subcellular location">
    <subcellularLocation>
        <location evidence="1">Nucleus</location>
    </subcellularLocation>
</comment>
<keyword evidence="5" id="KW-0539">Nucleus</keyword>
<feature type="compositionally biased region" description="Basic residues" evidence="7">
    <location>
        <begin position="169"/>
        <end position="179"/>
    </location>
</feature>
<reference evidence="9" key="1">
    <citation type="submission" date="2023-10" db="EMBL/GenBank/DDBJ databases">
        <authorList>
            <person name="Chen Y."/>
            <person name="Shah S."/>
            <person name="Dougan E. K."/>
            <person name="Thang M."/>
            <person name="Chan C."/>
        </authorList>
    </citation>
    <scope>NUCLEOTIDE SEQUENCE [LARGE SCALE GENOMIC DNA]</scope>
</reference>
<feature type="compositionally biased region" description="Pro residues" evidence="7">
    <location>
        <begin position="143"/>
        <end position="168"/>
    </location>
</feature>
<protein>
    <recommendedName>
        <fullName evidence="8">C2H2-type domain-containing protein</fullName>
    </recommendedName>
</protein>
<evidence type="ECO:0000256" key="3">
    <source>
        <dbReference type="ARBA" id="ARBA00022771"/>
    </source>
</evidence>
<evidence type="ECO:0000259" key="8">
    <source>
        <dbReference type="PROSITE" id="PS50157"/>
    </source>
</evidence>
<evidence type="ECO:0000256" key="6">
    <source>
        <dbReference type="PROSITE-ProRule" id="PRU00042"/>
    </source>
</evidence>
<feature type="domain" description="C2H2-type" evidence="8">
    <location>
        <begin position="44"/>
        <end position="63"/>
    </location>
</feature>
<evidence type="ECO:0000256" key="5">
    <source>
        <dbReference type="ARBA" id="ARBA00023242"/>
    </source>
</evidence>
<dbReference type="PROSITE" id="PS50157">
    <property type="entry name" value="ZINC_FINGER_C2H2_2"/>
    <property type="match status" value="1"/>
</dbReference>
<dbReference type="Pfam" id="PF00096">
    <property type="entry name" value="zf-C2H2"/>
    <property type="match status" value="1"/>
</dbReference>